<gene>
    <name evidence="3" type="ORF">IC230_20290</name>
</gene>
<dbReference type="RefSeq" id="WP_191040883.1">
    <property type="nucleotide sequence ID" value="NZ_JACXAA010000008.1"/>
</dbReference>
<evidence type="ECO:0000256" key="1">
    <source>
        <dbReference type="SAM" id="SignalP"/>
    </source>
</evidence>
<dbReference type="AlphaFoldDB" id="A0A927B4T8"/>
<feature type="signal peptide" evidence="1">
    <location>
        <begin position="1"/>
        <end position="17"/>
    </location>
</feature>
<proteinExistence type="predicted"/>
<accession>A0A927B4T8</accession>
<dbReference type="InterPro" id="IPR012338">
    <property type="entry name" value="Beta-lactam/transpept-like"/>
</dbReference>
<dbReference type="InterPro" id="IPR001466">
    <property type="entry name" value="Beta-lactam-related"/>
</dbReference>
<feature type="chain" id="PRO_5037456863" evidence="1">
    <location>
        <begin position="18"/>
        <end position="109"/>
    </location>
</feature>
<protein>
    <submittedName>
        <fullName evidence="3">Serine hydrolase</fullName>
    </submittedName>
</protein>
<feature type="domain" description="Beta-lactamase-related" evidence="2">
    <location>
        <begin position="25"/>
        <end position="101"/>
    </location>
</feature>
<evidence type="ECO:0000313" key="4">
    <source>
        <dbReference type="Proteomes" id="UP000653797"/>
    </source>
</evidence>
<sequence length="109" mass="11811">MKILLILVVLWPLSLSAQVHSPIITQAIDSVLEANQVPAIVAAIVKPTQILYGYGGRIRADRTDTIKATSKFHLGSNTKAVTSFMAAKLVEQGKLKWTDKLVAEVTQLG</sequence>
<evidence type="ECO:0000259" key="2">
    <source>
        <dbReference type="Pfam" id="PF00144"/>
    </source>
</evidence>
<dbReference type="Pfam" id="PF00144">
    <property type="entry name" value="Beta-lactamase"/>
    <property type="match status" value="1"/>
</dbReference>
<dbReference type="SUPFAM" id="SSF56601">
    <property type="entry name" value="beta-lactamase/transpeptidase-like"/>
    <property type="match status" value="1"/>
</dbReference>
<name>A0A927B4T8_9BACT</name>
<dbReference type="EMBL" id="JACXAA010000008">
    <property type="protein sequence ID" value="MBD2755252.1"/>
    <property type="molecule type" value="Genomic_DNA"/>
</dbReference>
<reference evidence="3" key="1">
    <citation type="submission" date="2020-09" db="EMBL/GenBank/DDBJ databases">
        <authorList>
            <person name="Kim M.K."/>
        </authorList>
    </citation>
    <scope>NUCLEOTIDE SEQUENCE</scope>
    <source>
        <strain evidence="3">BT704</strain>
    </source>
</reference>
<dbReference type="Gene3D" id="3.40.710.10">
    <property type="entry name" value="DD-peptidase/beta-lactamase superfamily"/>
    <property type="match status" value="1"/>
</dbReference>
<evidence type="ECO:0000313" key="3">
    <source>
        <dbReference type="EMBL" id="MBD2755252.1"/>
    </source>
</evidence>
<keyword evidence="3" id="KW-0378">Hydrolase</keyword>
<organism evidence="3 4">
    <name type="scientific">Spirosoma validum</name>
    <dbReference type="NCBI Taxonomy" id="2771355"/>
    <lineage>
        <taxon>Bacteria</taxon>
        <taxon>Pseudomonadati</taxon>
        <taxon>Bacteroidota</taxon>
        <taxon>Cytophagia</taxon>
        <taxon>Cytophagales</taxon>
        <taxon>Cytophagaceae</taxon>
        <taxon>Spirosoma</taxon>
    </lineage>
</organism>
<dbReference type="Proteomes" id="UP000653797">
    <property type="component" value="Unassembled WGS sequence"/>
</dbReference>
<keyword evidence="1" id="KW-0732">Signal</keyword>
<keyword evidence="4" id="KW-1185">Reference proteome</keyword>
<comment type="caution">
    <text evidence="3">The sequence shown here is derived from an EMBL/GenBank/DDBJ whole genome shotgun (WGS) entry which is preliminary data.</text>
</comment>
<dbReference type="GO" id="GO:0016787">
    <property type="term" value="F:hydrolase activity"/>
    <property type="evidence" value="ECO:0007669"/>
    <property type="project" value="UniProtKB-KW"/>
</dbReference>